<comment type="caution">
    <text evidence="2">The sequence shown here is derived from an EMBL/GenBank/DDBJ whole genome shotgun (WGS) entry which is preliminary data.</text>
</comment>
<dbReference type="AlphaFoldDB" id="X0YZZ3"/>
<evidence type="ECO:0000259" key="1">
    <source>
        <dbReference type="Pfam" id="PF12867"/>
    </source>
</evidence>
<dbReference type="InterPro" id="IPR034660">
    <property type="entry name" value="DinB/YfiT-like"/>
</dbReference>
<dbReference type="InterPro" id="IPR024775">
    <property type="entry name" value="DinB-like"/>
</dbReference>
<gene>
    <name evidence="2" type="ORF">S01H4_10171</name>
</gene>
<reference evidence="2" key="1">
    <citation type="journal article" date="2014" name="Front. Microbiol.">
        <title>High frequency of phylogenetically diverse reductive dehalogenase-homologous genes in deep subseafloor sedimentary metagenomes.</title>
        <authorList>
            <person name="Kawai M."/>
            <person name="Futagami T."/>
            <person name="Toyoda A."/>
            <person name="Takaki Y."/>
            <person name="Nishi S."/>
            <person name="Hori S."/>
            <person name="Arai W."/>
            <person name="Tsubouchi T."/>
            <person name="Morono Y."/>
            <person name="Uchiyama I."/>
            <person name="Ito T."/>
            <person name="Fujiyama A."/>
            <person name="Inagaki F."/>
            <person name="Takami H."/>
        </authorList>
    </citation>
    <scope>NUCLEOTIDE SEQUENCE</scope>
    <source>
        <strain evidence="2">Expedition CK06-06</strain>
    </source>
</reference>
<feature type="domain" description="DinB-like" evidence="1">
    <location>
        <begin position="55"/>
        <end position="168"/>
    </location>
</feature>
<protein>
    <recommendedName>
        <fullName evidence="1">DinB-like domain-containing protein</fullName>
    </recommendedName>
</protein>
<proteinExistence type="predicted"/>
<dbReference type="SUPFAM" id="SSF109854">
    <property type="entry name" value="DinB/YfiT-like putative metalloenzymes"/>
    <property type="match status" value="1"/>
</dbReference>
<dbReference type="Gene3D" id="1.20.120.450">
    <property type="entry name" value="dinb family like domain"/>
    <property type="match status" value="1"/>
</dbReference>
<organism evidence="2">
    <name type="scientific">marine sediment metagenome</name>
    <dbReference type="NCBI Taxonomy" id="412755"/>
    <lineage>
        <taxon>unclassified sequences</taxon>
        <taxon>metagenomes</taxon>
        <taxon>ecological metagenomes</taxon>
    </lineage>
</organism>
<dbReference type="Pfam" id="PF12867">
    <property type="entry name" value="DinB_2"/>
    <property type="match status" value="1"/>
</dbReference>
<dbReference type="EMBL" id="BART01003834">
    <property type="protein sequence ID" value="GAG62240.1"/>
    <property type="molecule type" value="Genomic_DNA"/>
</dbReference>
<evidence type="ECO:0000313" key="2">
    <source>
        <dbReference type="EMBL" id="GAG62240.1"/>
    </source>
</evidence>
<sequence>MSNTLKSWNETQKKLKSIIYTKTNINETRSIILIQHQLVHASEMVNLDYPTFEDELWTNLLEDDFRRIPNKSINSIAWHLWHSARIEDITVSFLIAKLPQVLETENFDKTLNIDFKDTGNSMGIEEMKILSAKINMEELRQYRIAVGKRTQEIIKSFTPEILNTKVSKDALEEIRVKGAVLKDANWLLDFWGNKKIA</sequence>
<accession>X0YZZ3</accession>
<feature type="non-terminal residue" evidence="2">
    <location>
        <position position="197"/>
    </location>
</feature>
<name>X0YZZ3_9ZZZZ</name>